<gene>
    <name evidence="1" type="ORF">DSO57_1020565</name>
</gene>
<evidence type="ECO:0000313" key="2">
    <source>
        <dbReference type="Proteomes" id="UP001165960"/>
    </source>
</evidence>
<dbReference type="Proteomes" id="UP001165960">
    <property type="component" value="Unassembled WGS sequence"/>
</dbReference>
<reference evidence="1" key="1">
    <citation type="submission" date="2022-04" db="EMBL/GenBank/DDBJ databases">
        <title>Genome of the entomopathogenic fungus Entomophthora muscae.</title>
        <authorList>
            <person name="Elya C."/>
            <person name="Lovett B.R."/>
            <person name="Lee E."/>
            <person name="Macias A.M."/>
            <person name="Hajek A.E."/>
            <person name="De Bivort B.L."/>
            <person name="Kasson M.T."/>
            <person name="De Fine Licht H.H."/>
            <person name="Stajich J.E."/>
        </authorList>
    </citation>
    <scope>NUCLEOTIDE SEQUENCE</scope>
    <source>
        <strain evidence="1">Berkeley</strain>
    </source>
</reference>
<dbReference type="EMBL" id="QTSX02003647">
    <property type="protein sequence ID" value="KAJ9069242.1"/>
    <property type="molecule type" value="Genomic_DNA"/>
</dbReference>
<evidence type="ECO:0000313" key="1">
    <source>
        <dbReference type="EMBL" id="KAJ9069242.1"/>
    </source>
</evidence>
<proteinExistence type="predicted"/>
<name>A0ACC2T4L0_9FUNG</name>
<protein>
    <submittedName>
        <fullName evidence="1">Uncharacterized protein</fullName>
    </submittedName>
</protein>
<sequence>MRLITHNMLQCNVKNCNTDNFPLRLQNVELERTEVEPNAEFLNNMLTRLDWPALLKTADQLGFTGLPDSLPETLIGNDVLIKLLHSFLLETHVKSGSMFCNGCGHIYPIKDGIANMLLAEHEL</sequence>
<accession>A0ACC2T4L0</accession>
<keyword evidence="2" id="KW-1185">Reference proteome</keyword>
<comment type="caution">
    <text evidence="1">The sequence shown here is derived from an EMBL/GenBank/DDBJ whole genome shotgun (WGS) entry which is preliminary data.</text>
</comment>
<organism evidence="1 2">
    <name type="scientific">Entomophthora muscae</name>
    <dbReference type="NCBI Taxonomy" id="34485"/>
    <lineage>
        <taxon>Eukaryota</taxon>
        <taxon>Fungi</taxon>
        <taxon>Fungi incertae sedis</taxon>
        <taxon>Zoopagomycota</taxon>
        <taxon>Entomophthoromycotina</taxon>
        <taxon>Entomophthoromycetes</taxon>
        <taxon>Entomophthorales</taxon>
        <taxon>Entomophthoraceae</taxon>
        <taxon>Entomophthora</taxon>
    </lineage>
</organism>